<keyword evidence="9" id="KW-0133">Cell shape</keyword>
<feature type="compositionally biased region" description="Low complexity" evidence="14">
    <location>
        <begin position="26"/>
        <end position="55"/>
    </location>
</feature>
<gene>
    <name evidence="17" type="ORF">GCM10009105_22720</name>
</gene>
<feature type="signal peptide" evidence="15">
    <location>
        <begin position="1"/>
        <end position="21"/>
    </location>
</feature>
<dbReference type="PRINTS" id="PR00725">
    <property type="entry name" value="DADACBPTASE1"/>
</dbReference>
<keyword evidence="6" id="KW-0645">Protease</keyword>
<evidence type="ECO:0000256" key="11">
    <source>
        <dbReference type="ARBA" id="ARBA00023316"/>
    </source>
</evidence>
<evidence type="ECO:0000256" key="12">
    <source>
        <dbReference type="ARBA" id="ARBA00034000"/>
    </source>
</evidence>
<dbReference type="PANTHER" id="PTHR21581">
    <property type="entry name" value="D-ALANYL-D-ALANINE CARBOXYPEPTIDASE"/>
    <property type="match status" value="1"/>
</dbReference>
<keyword evidence="5 17" id="KW-0121">Carboxypeptidase</keyword>
<comment type="pathway">
    <text evidence="2">Cell wall biogenesis; peptidoglycan biosynthesis.</text>
</comment>
<dbReference type="Proteomes" id="UP001501523">
    <property type="component" value="Unassembled WGS sequence"/>
</dbReference>
<dbReference type="InterPro" id="IPR018044">
    <property type="entry name" value="Peptidase_S11"/>
</dbReference>
<evidence type="ECO:0000256" key="5">
    <source>
        <dbReference type="ARBA" id="ARBA00022645"/>
    </source>
</evidence>
<sequence length="457" mass="48510">MKLSSLVALVALVFASAQLEARTKHPQSAPAQQPSQQAAAPATPAPATESTATSANPNLPTPQPVPKPAPATPTPQPGTPGAGPTPPPPAIEAKGWVLMDYASGQVLAGDNPDARVAPASITKVMTSYVVSAELAHGKIHMDDQVFISERAWRSGGAGTDGSTSFLQLNSKVALKDLLYGMIIQSGNDAAIALAEHTAGSEETFAQLMNQYAAKLGMTGTNFVDASGLPNPNHYTTAHDIALLSRALIHDYPEEYKIYAIKDFEWNGIKQHNRNTLLWRDSTVDGIKTGHTSEAGFCLATSSLHGDQRLIAVVMGAPSEKQRADDNQALLSYGFRFFETHKLYEANKPLATPELWKGAVASLPLGIAEDVLITFPRGRYADLKASLDMPARLVAPIGKGKQVGTLKVQLDNKTLLERPLIALADGAEGGFFKRMSDGAWMWFKGDAGGNVSAAPKGN</sequence>
<dbReference type="EMBL" id="BAAAEU010000010">
    <property type="protein sequence ID" value="GAA0716360.1"/>
    <property type="molecule type" value="Genomic_DNA"/>
</dbReference>
<dbReference type="GO" id="GO:0004180">
    <property type="term" value="F:carboxypeptidase activity"/>
    <property type="evidence" value="ECO:0007669"/>
    <property type="project" value="UniProtKB-KW"/>
</dbReference>
<dbReference type="Gene3D" id="3.40.710.10">
    <property type="entry name" value="DD-peptidase/beta-lactamase superfamily"/>
    <property type="match status" value="1"/>
</dbReference>
<protein>
    <recommendedName>
        <fullName evidence="4">serine-type D-Ala-D-Ala carboxypeptidase</fullName>
        <ecNumber evidence="4">3.4.16.4</ecNumber>
    </recommendedName>
</protein>
<dbReference type="InterPro" id="IPR012338">
    <property type="entry name" value="Beta-lactam/transpept-like"/>
</dbReference>
<comment type="catalytic activity">
    <reaction evidence="12">
        <text>Preferential cleavage: (Ac)2-L-Lys-D-Ala-|-D-Ala. Also transpeptidation of peptidyl-alanyl moieties that are N-acyl substituents of D-alanine.</text>
        <dbReference type="EC" id="3.4.16.4"/>
    </reaction>
</comment>
<keyword evidence="18" id="KW-1185">Reference proteome</keyword>
<keyword evidence="10" id="KW-0573">Peptidoglycan synthesis</keyword>
<dbReference type="InterPro" id="IPR001967">
    <property type="entry name" value="Peptidase_S11_N"/>
</dbReference>
<dbReference type="EC" id="3.4.16.4" evidence="4"/>
<dbReference type="SMART" id="SM00936">
    <property type="entry name" value="PBP5_C"/>
    <property type="match status" value="1"/>
</dbReference>
<evidence type="ECO:0000259" key="16">
    <source>
        <dbReference type="SMART" id="SM00936"/>
    </source>
</evidence>
<dbReference type="SUPFAM" id="SSF56601">
    <property type="entry name" value="beta-lactamase/transpeptidase-like"/>
    <property type="match status" value="1"/>
</dbReference>
<evidence type="ECO:0000256" key="15">
    <source>
        <dbReference type="SAM" id="SignalP"/>
    </source>
</evidence>
<evidence type="ECO:0000256" key="14">
    <source>
        <dbReference type="SAM" id="MobiDB-lite"/>
    </source>
</evidence>
<comment type="function">
    <text evidence="1">Removes C-terminal D-alanyl residues from sugar-peptide cell wall precursors.</text>
</comment>
<feature type="domain" description="Peptidase S11 D-Ala-D-Ala carboxypeptidase A C-terminal" evidence="16">
    <location>
        <begin position="337"/>
        <end position="427"/>
    </location>
</feature>
<evidence type="ECO:0000256" key="3">
    <source>
        <dbReference type="ARBA" id="ARBA00007164"/>
    </source>
</evidence>
<dbReference type="Pfam" id="PF07943">
    <property type="entry name" value="PBP5_C"/>
    <property type="match status" value="1"/>
</dbReference>
<evidence type="ECO:0000256" key="8">
    <source>
        <dbReference type="ARBA" id="ARBA00022801"/>
    </source>
</evidence>
<reference evidence="17 18" key="1">
    <citation type="journal article" date="2019" name="Int. J. Syst. Evol. Microbiol.">
        <title>The Global Catalogue of Microorganisms (GCM) 10K type strain sequencing project: providing services to taxonomists for standard genome sequencing and annotation.</title>
        <authorList>
            <consortium name="The Broad Institute Genomics Platform"/>
            <consortium name="The Broad Institute Genome Sequencing Center for Infectious Disease"/>
            <person name="Wu L."/>
            <person name="Ma J."/>
        </authorList>
    </citation>
    <scope>NUCLEOTIDE SEQUENCE [LARGE SCALE GENOMIC DNA]</scope>
    <source>
        <strain evidence="17 18">JCM 15421</strain>
    </source>
</reference>
<evidence type="ECO:0000256" key="2">
    <source>
        <dbReference type="ARBA" id="ARBA00004752"/>
    </source>
</evidence>
<dbReference type="Gene3D" id="2.60.410.10">
    <property type="entry name" value="D-Ala-D-Ala carboxypeptidase, C-terminal domain"/>
    <property type="match status" value="1"/>
</dbReference>
<evidence type="ECO:0000256" key="6">
    <source>
        <dbReference type="ARBA" id="ARBA00022670"/>
    </source>
</evidence>
<keyword evidence="8" id="KW-0378">Hydrolase</keyword>
<evidence type="ECO:0000256" key="13">
    <source>
        <dbReference type="RuleBase" id="RU004016"/>
    </source>
</evidence>
<organism evidence="17 18">
    <name type="scientific">Dokdonella soli</name>
    <dbReference type="NCBI Taxonomy" id="529810"/>
    <lineage>
        <taxon>Bacteria</taxon>
        <taxon>Pseudomonadati</taxon>
        <taxon>Pseudomonadota</taxon>
        <taxon>Gammaproteobacteria</taxon>
        <taxon>Lysobacterales</taxon>
        <taxon>Rhodanobacteraceae</taxon>
        <taxon>Dokdonella</taxon>
    </lineage>
</organism>
<evidence type="ECO:0000256" key="7">
    <source>
        <dbReference type="ARBA" id="ARBA00022729"/>
    </source>
</evidence>
<accession>A0ABN1IKW5</accession>
<dbReference type="RefSeq" id="WP_343791154.1">
    <property type="nucleotide sequence ID" value="NZ_BAAAEU010000010.1"/>
</dbReference>
<comment type="similarity">
    <text evidence="3 13">Belongs to the peptidase S11 family.</text>
</comment>
<evidence type="ECO:0000313" key="17">
    <source>
        <dbReference type="EMBL" id="GAA0716360.1"/>
    </source>
</evidence>
<name>A0ABN1IKW5_9GAMM</name>
<keyword evidence="11" id="KW-0961">Cell wall biogenesis/degradation</keyword>
<dbReference type="PANTHER" id="PTHR21581:SF6">
    <property type="entry name" value="TRAFFICKING PROTEIN PARTICLE COMPLEX SUBUNIT 12"/>
    <property type="match status" value="1"/>
</dbReference>
<proteinExistence type="inferred from homology"/>
<dbReference type="InterPro" id="IPR012907">
    <property type="entry name" value="Peptidase_S11_C"/>
</dbReference>
<keyword evidence="7 15" id="KW-0732">Signal</keyword>
<feature type="compositionally biased region" description="Pro residues" evidence="14">
    <location>
        <begin position="59"/>
        <end position="90"/>
    </location>
</feature>
<evidence type="ECO:0000256" key="4">
    <source>
        <dbReference type="ARBA" id="ARBA00012448"/>
    </source>
</evidence>
<comment type="caution">
    <text evidence="17">The sequence shown here is derived from an EMBL/GenBank/DDBJ whole genome shotgun (WGS) entry which is preliminary data.</text>
</comment>
<dbReference type="InterPro" id="IPR037167">
    <property type="entry name" value="Peptidase_S11_C_sf"/>
</dbReference>
<dbReference type="Pfam" id="PF00768">
    <property type="entry name" value="Peptidase_S11"/>
    <property type="match status" value="1"/>
</dbReference>
<evidence type="ECO:0000256" key="9">
    <source>
        <dbReference type="ARBA" id="ARBA00022960"/>
    </source>
</evidence>
<dbReference type="InterPro" id="IPR015956">
    <property type="entry name" value="Peniciliin-bd_prot_C_sf"/>
</dbReference>
<evidence type="ECO:0000256" key="1">
    <source>
        <dbReference type="ARBA" id="ARBA00003217"/>
    </source>
</evidence>
<feature type="chain" id="PRO_5045468966" description="serine-type D-Ala-D-Ala carboxypeptidase" evidence="15">
    <location>
        <begin position="22"/>
        <end position="457"/>
    </location>
</feature>
<feature type="region of interest" description="Disordered" evidence="14">
    <location>
        <begin position="21"/>
        <end position="92"/>
    </location>
</feature>
<dbReference type="SUPFAM" id="SSF69189">
    <property type="entry name" value="Penicillin-binding protein associated domain"/>
    <property type="match status" value="1"/>
</dbReference>
<evidence type="ECO:0000256" key="10">
    <source>
        <dbReference type="ARBA" id="ARBA00022984"/>
    </source>
</evidence>
<evidence type="ECO:0000313" key="18">
    <source>
        <dbReference type="Proteomes" id="UP001501523"/>
    </source>
</evidence>